<gene>
    <name evidence="1" type="ORF">MDUV_11660</name>
</gene>
<evidence type="ECO:0000313" key="2">
    <source>
        <dbReference type="Proteomes" id="UP000467006"/>
    </source>
</evidence>
<proteinExistence type="predicted"/>
<reference evidence="1 2" key="1">
    <citation type="journal article" date="2019" name="Emerg. Microbes Infect.">
        <title>Comprehensive subspecies identification of 175 nontuberculous mycobacteria species based on 7547 genomic profiles.</title>
        <authorList>
            <person name="Matsumoto Y."/>
            <person name="Kinjo T."/>
            <person name="Motooka D."/>
            <person name="Nabeya D."/>
            <person name="Jung N."/>
            <person name="Uechi K."/>
            <person name="Horii T."/>
            <person name="Iida T."/>
            <person name="Fujita J."/>
            <person name="Nakamura S."/>
        </authorList>
    </citation>
    <scope>NUCLEOTIDE SEQUENCE [LARGE SCALE GENOMIC DNA]</scope>
    <source>
        <strain evidence="1 2">JCM 6396</strain>
    </source>
</reference>
<dbReference type="OrthoDB" id="3430612at2"/>
<dbReference type="Proteomes" id="UP000467006">
    <property type="component" value="Chromosome"/>
</dbReference>
<keyword evidence="2" id="KW-1185">Reference proteome</keyword>
<evidence type="ECO:0000313" key="1">
    <source>
        <dbReference type="EMBL" id="BBX16306.1"/>
    </source>
</evidence>
<protein>
    <submittedName>
        <fullName evidence="1">Uncharacterized protein</fullName>
    </submittedName>
</protein>
<sequence>MTISIQDLRRLLDAGPDATLVLVEGRTKIITAGGADTDANRGALEIISRAALLDQMSGATAPSDAELSAQANALETAVTELGG</sequence>
<dbReference type="RefSeq" id="WP_098002654.1">
    <property type="nucleotide sequence ID" value="NZ_AP022563.1"/>
</dbReference>
<accession>A0A7I7JWV0</accession>
<name>A0A7I7JWV0_9MYCO</name>
<organism evidence="1 2">
    <name type="scientific">Mycolicibacterium duvalii</name>
    <dbReference type="NCBI Taxonomy" id="39688"/>
    <lineage>
        <taxon>Bacteria</taxon>
        <taxon>Bacillati</taxon>
        <taxon>Actinomycetota</taxon>
        <taxon>Actinomycetes</taxon>
        <taxon>Mycobacteriales</taxon>
        <taxon>Mycobacteriaceae</taxon>
        <taxon>Mycolicibacterium</taxon>
    </lineage>
</organism>
<dbReference type="AlphaFoldDB" id="A0A7I7JWV0"/>
<dbReference type="KEGG" id="mdu:MDUV_11660"/>
<dbReference type="EMBL" id="AP022563">
    <property type="protein sequence ID" value="BBX16306.1"/>
    <property type="molecule type" value="Genomic_DNA"/>
</dbReference>